<evidence type="ECO:0000256" key="2">
    <source>
        <dbReference type="ARBA" id="ARBA00022679"/>
    </source>
</evidence>
<protein>
    <submittedName>
        <fullName evidence="5">Sugar kinase</fullName>
    </submittedName>
</protein>
<dbReference type="SUPFAM" id="SSF53613">
    <property type="entry name" value="Ribokinase-like"/>
    <property type="match status" value="1"/>
</dbReference>
<dbReference type="InterPro" id="IPR002173">
    <property type="entry name" value="Carboh/pur_kinase_PfkB_CS"/>
</dbReference>
<proteinExistence type="inferred from homology"/>
<comment type="caution">
    <text evidence="5">The sequence shown here is derived from an EMBL/GenBank/DDBJ whole genome shotgun (WGS) entry which is preliminary data.</text>
</comment>
<dbReference type="EMBL" id="QCYG01000002">
    <property type="protein sequence ID" value="PVA07772.1"/>
    <property type="molecule type" value="Genomic_DNA"/>
</dbReference>
<organism evidence="5 6">
    <name type="scientific">Thalassorhabdomicrobium marinisediminis</name>
    <dbReference type="NCBI Taxonomy" id="2170577"/>
    <lineage>
        <taxon>Bacteria</taxon>
        <taxon>Pseudomonadati</taxon>
        <taxon>Pseudomonadota</taxon>
        <taxon>Alphaproteobacteria</taxon>
        <taxon>Rhodobacterales</taxon>
        <taxon>Paracoccaceae</taxon>
        <taxon>Thalassorhabdomicrobium</taxon>
    </lineage>
</organism>
<gene>
    <name evidence="5" type="ORF">DC363_03885</name>
</gene>
<dbReference type="PANTHER" id="PTHR43085">
    <property type="entry name" value="HEXOKINASE FAMILY MEMBER"/>
    <property type="match status" value="1"/>
</dbReference>
<dbReference type="PANTHER" id="PTHR43085:SF15">
    <property type="entry name" value="2-DEHYDRO-3-DEOXYGLUCONOKINASE"/>
    <property type="match status" value="1"/>
</dbReference>
<dbReference type="GO" id="GO:0008673">
    <property type="term" value="F:2-dehydro-3-deoxygluconokinase activity"/>
    <property type="evidence" value="ECO:0007669"/>
    <property type="project" value="TreeGrafter"/>
</dbReference>
<evidence type="ECO:0000313" key="6">
    <source>
        <dbReference type="Proteomes" id="UP000244817"/>
    </source>
</evidence>
<evidence type="ECO:0000256" key="1">
    <source>
        <dbReference type="ARBA" id="ARBA00010688"/>
    </source>
</evidence>
<dbReference type="Gene3D" id="3.40.1190.20">
    <property type="match status" value="1"/>
</dbReference>
<feature type="domain" description="Carbohydrate kinase PfkB" evidence="4">
    <location>
        <begin position="6"/>
        <end position="300"/>
    </location>
</feature>
<reference evidence="5 6" key="1">
    <citation type="submission" date="2018-04" db="EMBL/GenBank/DDBJ databases">
        <title>Pelagivirga bohaiensis gen. nov., sp. nov., a bacterium isolated from the Bohai Sea.</title>
        <authorList>
            <person name="Ji X."/>
        </authorList>
    </citation>
    <scope>NUCLEOTIDE SEQUENCE [LARGE SCALE GENOMIC DNA]</scope>
    <source>
        <strain evidence="5 6">BH-SD16</strain>
    </source>
</reference>
<dbReference type="Proteomes" id="UP000244817">
    <property type="component" value="Unassembled WGS sequence"/>
</dbReference>
<dbReference type="AlphaFoldDB" id="A0A2T7G016"/>
<dbReference type="OrthoDB" id="9776822at2"/>
<dbReference type="RefSeq" id="WP_108639814.1">
    <property type="nucleotide sequence ID" value="NZ_QCYG01000002.1"/>
</dbReference>
<comment type="similarity">
    <text evidence="1">Belongs to the carbohydrate kinase PfkB family.</text>
</comment>
<keyword evidence="2" id="KW-0808">Transferase</keyword>
<dbReference type="GO" id="GO:0006974">
    <property type="term" value="P:DNA damage response"/>
    <property type="evidence" value="ECO:0007669"/>
    <property type="project" value="TreeGrafter"/>
</dbReference>
<dbReference type="GO" id="GO:0005829">
    <property type="term" value="C:cytosol"/>
    <property type="evidence" value="ECO:0007669"/>
    <property type="project" value="TreeGrafter"/>
</dbReference>
<keyword evidence="6" id="KW-1185">Reference proteome</keyword>
<dbReference type="CDD" id="cd01166">
    <property type="entry name" value="KdgK"/>
    <property type="match status" value="1"/>
</dbReference>
<dbReference type="GO" id="GO:0042840">
    <property type="term" value="P:D-glucuronate catabolic process"/>
    <property type="evidence" value="ECO:0007669"/>
    <property type="project" value="TreeGrafter"/>
</dbReference>
<dbReference type="Pfam" id="PF00294">
    <property type="entry name" value="PfkB"/>
    <property type="match status" value="1"/>
</dbReference>
<dbReference type="InterPro" id="IPR011611">
    <property type="entry name" value="PfkB_dom"/>
</dbReference>
<dbReference type="InterPro" id="IPR050306">
    <property type="entry name" value="PfkB_Carbo_kinase"/>
</dbReference>
<name>A0A2T7G016_9RHOB</name>
<evidence type="ECO:0000259" key="4">
    <source>
        <dbReference type="Pfam" id="PF00294"/>
    </source>
</evidence>
<dbReference type="InterPro" id="IPR029056">
    <property type="entry name" value="Ribokinase-like"/>
</dbReference>
<dbReference type="PROSITE" id="PS00584">
    <property type="entry name" value="PFKB_KINASES_2"/>
    <property type="match status" value="1"/>
</dbReference>
<sequence>MTSPLRIACVGEALIELIAPSLPGEARLNVAGDTLNAAIYLRRALPEPHRVHFVTALGTDRMSDQMIDFMQAEGVETGEIERREGLRPGLYSISNDPSGERSFGYWRENSAARRMFQTGATCDFSALDGFDVIYMSAISLAILPAPVRASLLEWIAQRRQDGVRFAFDSNYRPTLWEDLETARHTVARAWALCDIALPSVDDEIALFGGGEADVLARFHAHTDCRGALKRGQNGPVAINDDGDPAANFPAAEGVVDTTAAGDSFSGGFLGAYLQHGFVADAMAQGHDFATAVVKHPGAIVPRALWDQMFERP</sequence>
<evidence type="ECO:0000313" key="5">
    <source>
        <dbReference type="EMBL" id="PVA07772.1"/>
    </source>
</evidence>
<evidence type="ECO:0000256" key="3">
    <source>
        <dbReference type="ARBA" id="ARBA00022777"/>
    </source>
</evidence>
<accession>A0A2T7G016</accession>
<keyword evidence="3 5" id="KW-0418">Kinase</keyword>
<dbReference type="GO" id="GO:0019698">
    <property type="term" value="P:D-galacturonate catabolic process"/>
    <property type="evidence" value="ECO:0007669"/>
    <property type="project" value="TreeGrafter"/>
</dbReference>